<dbReference type="KEGG" id="vcw:GJQ55_13065"/>
<dbReference type="InterPro" id="IPR010559">
    <property type="entry name" value="Sig_transdc_His_kin_internal"/>
</dbReference>
<dbReference type="PANTHER" id="PTHR34220:SF7">
    <property type="entry name" value="SENSOR HISTIDINE KINASE YPDA"/>
    <property type="match status" value="1"/>
</dbReference>
<dbReference type="AlphaFoldDB" id="A0A9X7YQ67"/>
<gene>
    <name evidence="3" type="ORF">GJQ55_13065</name>
</gene>
<name>A0A9X7YQ67_9GAMM</name>
<dbReference type="GO" id="GO:0016020">
    <property type="term" value="C:membrane"/>
    <property type="evidence" value="ECO:0007669"/>
    <property type="project" value="InterPro"/>
</dbReference>
<sequence>MDHAVSEPHPLRQAEQARLNAFFLPDLCNARAVLILLAVSEALVLALSLLEMGLDNFSWPRFSILSFFVQWVCLLSVAALCQSRHWLLRLHESAAALLALLVIMLVTLLVSVTGELLWPLAEGRIDWQWVLRNIIVSLIFGAMAMRYFYVRSQWRQKTQAELKARLAALQANIRPHFFFNTLNTVASLIVVDPDKAERLLLDLAQLFRVVLKNDDSLIPLAQEIELGRQYLAIEQVRLGEQRLRVQWQLPADLPALTVPQLILQPLLENAVYHGIQPGIEGGYIRIQLQPEGERWRLSIINSRAHSGSTPGNQMAHDNIRARLAVLGQQAGLQLDASAAEYQAHLLLPAAVTEAKES</sequence>
<dbReference type="Proteomes" id="UP000596074">
    <property type="component" value="Chromosome"/>
</dbReference>
<keyword evidence="1" id="KW-0812">Transmembrane</keyword>
<evidence type="ECO:0000313" key="4">
    <source>
        <dbReference type="Proteomes" id="UP000596074"/>
    </source>
</evidence>
<keyword evidence="1" id="KW-0472">Membrane</keyword>
<dbReference type="Pfam" id="PF06580">
    <property type="entry name" value="His_kinase"/>
    <property type="match status" value="1"/>
</dbReference>
<dbReference type="PANTHER" id="PTHR34220">
    <property type="entry name" value="SENSOR HISTIDINE KINASE YPDA"/>
    <property type="match status" value="1"/>
</dbReference>
<protein>
    <submittedName>
        <fullName evidence="3">Sensor histidine kinase</fullName>
    </submittedName>
</protein>
<evidence type="ECO:0000259" key="2">
    <source>
        <dbReference type="Pfam" id="PF06580"/>
    </source>
</evidence>
<dbReference type="InterPro" id="IPR050640">
    <property type="entry name" value="Bact_2-comp_sensor_kinase"/>
</dbReference>
<keyword evidence="1" id="KW-1133">Transmembrane helix</keyword>
<feature type="transmembrane region" description="Helical" evidence="1">
    <location>
        <begin position="32"/>
        <end position="50"/>
    </location>
</feature>
<dbReference type="EMBL" id="CP046056">
    <property type="protein sequence ID" value="QQD25349.1"/>
    <property type="molecule type" value="Genomic_DNA"/>
</dbReference>
<dbReference type="InterPro" id="IPR036890">
    <property type="entry name" value="HATPase_C_sf"/>
</dbReference>
<keyword evidence="4" id="KW-1185">Reference proteome</keyword>
<keyword evidence="3" id="KW-0418">Kinase</keyword>
<feature type="transmembrane region" description="Helical" evidence="1">
    <location>
        <begin position="130"/>
        <end position="149"/>
    </location>
</feature>
<dbReference type="GO" id="GO:0000155">
    <property type="term" value="F:phosphorelay sensor kinase activity"/>
    <property type="evidence" value="ECO:0007669"/>
    <property type="project" value="InterPro"/>
</dbReference>
<organism evidence="3 4">
    <name type="scientific">Venatoribacter cucullus</name>
    <dbReference type="NCBI Taxonomy" id="2661630"/>
    <lineage>
        <taxon>Bacteria</taxon>
        <taxon>Pseudomonadati</taxon>
        <taxon>Pseudomonadota</taxon>
        <taxon>Gammaproteobacteria</taxon>
        <taxon>Oceanospirillales</taxon>
        <taxon>Oceanospirillaceae</taxon>
        <taxon>Venatoribacter</taxon>
    </lineage>
</organism>
<evidence type="ECO:0000313" key="3">
    <source>
        <dbReference type="EMBL" id="QQD25349.1"/>
    </source>
</evidence>
<reference evidence="3 4" key="1">
    <citation type="submission" date="2019-11" db="EMBL/GenBank/DDBJ databases">
        <title>Venatorbacter sp. nov. a predator of Campylobacter and other Gram-negative bacteria.</title>
        <authorList>
            <person name="Saeedi A."/>
            <person name="Cummings N.J."/>
            <person name="Connerton I.F."/>
            <person name="Connerton P.L."/>
        </authorList>
    </citation>
    <scope>NUCLEOTIDE SEQUENCE [LARGE SCALE GENOMIC DNA]</scope>
    <source>
        <strain evidence="3">XL5</strain>
    </source>
</reference>
<keyword evidence="3" id="KW-0808">Transferase</keyword>
<feature type="transmembrane region" description="Helical" evidence="1">
    <location>
        <begin position="93"/>
        <end position="118"/>
    </location>
</feature>
<evidence type="ECO:0000256" key="1">
    <source>
        <dbReference type="SAM" id="Phobius"/>
    </source>
</evidence>
<feature type="transmembrane region" description="Helical" evidence="1">
    <location>
        <begin position="62"/>
        <end position="81"/>
    </location>
</feature>
<dbReference type="Gene3D" id="3.30.565.10">
    <property type="entry name" value="Histidine kinase-like ATPase, C-terminal domain"/>
    <property type="match status" value="1"/>
</dbReference>
<accession>A0A9X7YQ67</accession>
<feature type="domain" description="Signal transduction histidine kinase internal region" evidence="2">
    <location>
        <begin position="164"/>
        <end position="241"/>
    </location>
</feature>
<proteinExistence type="predicted"/>
<dbReference type="SUPFAM" id="SSF55874">
    <property type="entry name" value="ATPase domain of HSP90 chaperone/DNA topoisomerase II/histidine kinase"/>
    <property type="match status" value="1"/>
</dbReference>